<keyword evidence="3 6" id="KW-0812">Transmembrane</keyword>
<evidence type="ECO:0000259" key="7">
    <source>
        <dbReference type="Pfam" id="PF09335"/>
    </source>
</evidence>
<evidence type="ECO:0000256" key="6">
    <source>
        <dbReference type="RuleBase" id="RU366058"/>
    </source>
</evidence>
<dbReference type="Proteomes" id="UP000280296">
    <property type="component" value="Unassembled WGS sequence"/>
</dbReference>
<dbReference type="PANTHER" id="PTHR12677">
    <property type="entry name" value="GOLGI APPARATUS MEMBRANE PROTEIN TVP38-RELATED"/>
    <property type="match status" value="1"/>
</dbReference>
<organism evidence="8 9">
    <name type="scientific">Tautonia sociabilis</name>
    <dbReference type="NCBI Taxonomy" id="2080755"/>
    <lineage>
        <taxon>Bacteria</taxon>
        <taxon>Pseudomonadati</taxon>
        <taxon>Planctomycetota</taxon>
        <taxon>Planctomycetia</taxon>
        <taxon>Isosphaerales</taxon>
        <taxon>Isosphaeraceae</taxon>
        <taxon>Tautonia</taxon>
    </lineage>
</organism>
<evidence type="ECO:0000313" key="9">
    <source>
        <dbReference type="Proteomes" id="UP000280296"/>
    </source>
</evidence>
<evidence type="ECO:0000256" key="5">
    <source>
        <dbReference type="ARBA" id="ARBA00023136"/>
    </source>
</evidence>
<reference evidence="8 9" key="1">
    <citation type="submission" date="2018-12" db="EMBL/GenBank/DDBJ databases">
        <authorList>
            <person name="Toschakov S.V."/>
        </authorList>
    </citation>
    <scope>NUCLEOTIDE SEQUENCE [LARGE SCALE GENOMIC DNA]</scope>
    <source>
        <strain evidence="8 9">GM2012</strain>
    </source>
</reference>
<comment type="subcellular location">
    <subcellularLocation>
        <location evidence="1 6">Cell membrane</location>
        <topology evidence="1 6">Multi-pass membrane protein</topology>
    </subcellularLocation>
</comment>
<name>A0A432MKL8_9BACT</name>
<keyword evidence="9" id="KW-1185">Reference proteome</keyword>
<evidence type="ECO:0000256" key="2">
    <source>
        <dbReference type="ARBA" id="ARBA00022475"/>
    </source>
</evidence>
<keyword evidence="2 6" id="KW-1003">Cell membrane</keyword>
<comment type="similarity">
    <text evidence="6">Belongs to the TVP38/TMEM64 family.</text>
</comment>
<gene>
    <name evidence="8" type="ORF">TsocGM_10355</name>
</gene>
<keyword evidence="4 6" id="KW-1133">Transmembrane helix</keyword>
<feature type="domain" description="VTT" evidence="7">
    <location>
        <begin position="76"/>
        <end position="193"/>
    </location>
</feature>
<dbReference type="Pfam" id="PF09335">
    <property type="entry name" value="VTT_dom"/>
    <property type="match status" value="1"/>
</dbReference>
<reference evidence="8 9" key="2">
    <citation type="submission" date="2019-01" db="EMBL/GenBank/DDBJ databases">
        <title>Tautonia sociabilis, a novel thermotolerant planctomycete of Isosphaeraceae family, isolated from a 4000 m deep subterranean habitat.</title>
        <authorList>
            <person name="Kovaleva O.L."/>
            <person name="Elcheninov A.G."/>
            <person name="Van Heerden E."/>
            <person name="Toshchakov S.V."/>
            <person name="Novikov A."/>
            <person name="Bonch-Osmolovskaya E.A."/>
            <person name="Kublanov I.V."/>
        </authorList>
    </citation>
    <scope>NUCLEOTIDE SEQUENCE [LARGE SCALE GENOMIC DNA]</scope>
    <source>
        <strain evidence="8 9">GM2012</strain>
    </source>
</reference>
<dbReference type="InterPro" id="IPR032816">
    <property type="entry name" value="VTT_dom"/>
</dbReference>
<evidence type="ECO:0000256" key="1">
    <source>
        <dbReference type="ARBA" id="ARBA00004651"/>
    </source>
</evidence>
<feature type="transmembrane region" description="Helical" evidence="6">
    <location>
        <begin position="18"/>
        <end position="38"/>
    </location>
</feature>
<feature type="transmembrane region" description="Helical" evidence="6">
    <location>
        <begin position="58"/>
        <end position="80"/>
    </location>
</feature>
<feature type="transmembrane region" description="Helical" evidence="6">
    <location>
        <begin position="173"/>
        <end position="191"/>
    </location>
</feature>
<dbReference type="PANTHER" id="PTHR12677:SF59">
    <property type="entry name" value="GOLGI APPARATUS MEMBRANE PROTEIN TVP38-RELATED"/>
    <property type="match status" value="1"/>
</dbReference>
<dbReference type="AlphaFoldDB" id="A0A432MKL8"/>
<dbReference type="OrthoDB" id="526867at2"/>
<sequence>MSAEDASGGAGRGIGRPAIRGIAAMLALLGLALLWRALPASEWADAVLFPRIERAGAWGYLGFAAVYAVAVVLMAPGSVLTAASGYLFGPVAGAALAAGSATVGASAAFLIARRLAREAIRRRVAGDRRFQAIDRALAERGGWVVLLLRLTPAVPFNVANYALGLTGIRFRSYAVASFVGMLPGSAAYALLGASAGGRQPEGIGPVGWIALVCSTLVAVVVLSRIARRALAEAGAELDAEPAPR</sequence>
<evidence type="ECO:0000313" key="8">
    <source>
        <dbReference type="EMBL" id="RUL87757.1"/>
    </source>
</evidence>
<feature type="transmembrane region" description="Helical" evidence="6">
    <location>
        <begin position="203"/>
        <end position="222"/>
    </location>
</feature>
<comment type="caution">
    <text evidence="8">The sequence shown here is derived from an EMBL/GenBank/DDBJ whole genome shotgun (WGS) entry which is preliminary data.</text>
</comment>
<keyword evidence="5 6" id="KW-0472">Membrane</keyword>
<dbReference type="GO" id="GO:0005886">
    <property type="term" value="C:plasma membrane"/>
    <property type="evidence" value="ECO:0007669"/>
    <property type="project" value="UniProtKB-SubCell"/>
</dbReference>
<evidence type="ECO:0000256" key="4">
    <source>
        <dbReference type="ARBA" id="ARBA00022989"/>
    </source>
</evidence>
<feature type="transmembrane region" description="Helical" evidence="6">
    <location>
        <begin position="86"/>
        <end position="112"/>
    </location>
</feature>
<dbReference type="EMBL" id="RYZH01000017">
    <property type="protein sequence ID" value="RUL87757.1"/>
    <property type="molecule type" value="Genomic_DNA"/>
</dbReference>
<protein>
    <recommendedName>
        <fullName evidence="6">TVP38/TMEM64 family membrane protein</fullName>
    </recommendedName>
</protein>
<dbReference type="InterPro" id="IPR015414">
    <property type="entry name" value="TMEM64"/>
</dbReference>
<proteinExistence type="inferred from homology"/>
<evidence type="ECO:0000256" key="3">
    <source>
        <dbReference type="ARBA" id="ARBA00022692"/>
    </source>
</evidence>
<accession>A0A432MKL8</accession>